<dbReference type="EMBL" id="RCHU02000015">
    <property type="protein sequence ID" value="KAL3570647.1"/>
    <property type="molecule type" value="Genomic_DNA"/>
</dbReference>
<sequence length="88" mass="9856">MSELCSVLRAASPKRVGPRESMLLGSKLTSVSNLIDSREINVKRLYEPRTSVYNISALGSSVEQDAIEISNRREMVREEKPSLGFSRE</sequence>
<proteinExistence type="predicted"/>
<gene>
    <name evidence="1" type="ORF">D5086_027896</name>
</gene>
<comment type="caution">
    <text evidence="1">The sequence shown here is derived from an EMBL/GenBank/DDBJ whole genome shotgun (WGS) entry which is preliminary data.</text>
</comment>
<organism evidence="1 2">
    <name type="scientific">Populus alba</name>
    <name type="common">White poplar</name>
    <dbReference type="NCBI Taxonomy" id="43335"/>
    <lineage>
        <taxon>Eukaryota</taxon>
        <taxon>Viridiplantae</taxon>
        <taxon>Streptophyta</taxon>
        <taxon>Embryophyta</taxon>
        <taxon>Tracheophyta</taxon>
        <taxon>Spermatophyta</taxon>
        <taxon>Magnoliopsida</taxon>
        <taxon>eudicotyledons</taxon>
        <taxon>Gunneridae</taxon>
        <taxon>Pentapetalae</taxon>
        <taxon>rosids</taxon>
        <taxon>fabids</taxon>
        <taxon>Malpighiales</taxon>
        <taxon>Salicaceae</taxon>
        <taxon>Saliceae</taxon>
        <taxon>Populus</taxon>
    </lineage>
</organism>
<evidence type="ECO:0000313" key="1">
    <source>
        <dbReference type="EMBL" id="KAL3570647.1"/>
    </source>
</evidence>
<name>A0ACC4AWZ4_POPAL</name>
<reference evidence="1 2" key="1">
    <citation type="journal article" date="2024" name="Plant Biotechnol. J.">
        <title>Genome and CRISPR/Cas9 system of a widespread forest tree (Populus alba) in the world.</title>
        <authorList>
            <person name="Liu Y.J."/>
            <person name="Jiang P.F."/>
            <person name="Han X.M."/>
            <person name="Li X.Y."/>
            <person name="Wang H.M."/>
            <person name="Wang Y.J."/>
            <person name="Wang X.X."/>
            <person name="Zeng Q.Y."/>
        </authorList>
    </citation>
    <scope>NUCLEOTIDE SEQUENCE [LARGE SCALE GENOMIC DNA]</scope>
    <source>
        <strain evidence="2">cv. PAL-ZL1</strain>
    </source>
</reference>
<keyword evidence="2" id="KW-1185">Reference proteome</keyword>
<protein>
    <submittedName>
        <fullName evidence="1">Uncharacterized protein</fullName>
    </submittedName>
</protein>
<accession>A0ACC4AWZ4</accession>
<dbReference type="Proteomes" id="UP000309997">
    <property type="component" value="Unassembled WGS sequence"/>
</dbReference>
<evidence type="ECO:0000313" key="2">
    <source>
        <dbReference type="Proteomes" id="UP000309997"/>
    </source>
</evidence>